<accession>I2FJK8</accession>
<proteinExistence type="predicted"/>
<reference evidence="1" key="1">
    <citation type="submission" date="2012-05" db="EMBL/GenBank/DDBJ databases">
        <title>Distribution of dehalogenation activities and characterization of organohalide-responsive genes in marine subsurface sediments of the Nankai Trough plate-subduction zone.</title>
        <authorList>
            <person name="Futagami T."/>
            <person name="Morono Y."/>
            <person name="Terada T."/>
            <person name="Kaksonen A.H."/>
            <person name="Inagaki F."/>
        </authorList>
    </citation>
    <scope>NUCLEOTIDE SEQUENCE</scope>
</reference>
<evidence type="ECO:0000313" key="1">
    <source>
        <dbReference type="EMBL" id="BAM15193.2"/>
    </source>
</evidence>
<protein>
    <submittedName>
        <fullName evidence="1">Uncharacterized protein</fullName>
    </submittedName>
</protein>
<dbReference type="EMBL" id="AB716314">
    <property type="protein sequence ID" value="BAM15193.2"/>
    <property type="molecule type" value="Genomic_DNA"/>
</dbReference>
<organism evidence="1">
    <name type="scientific">uncultured microorganism</name>
    <dbReference type="NCBI Taxonomy" id="358574"/>
    <lineage>
        <taxon>unclassified sequences</taxon>
        <taxon>environmental samples</taxon>
    </lineage>
</organism>
<sequence>MMIWGHIRFNRMIFSGASFKHWVCCNSMIIIEYFDYPSSNLNIDCVANIFAWDRIIHAIYANMIVVLDLGRLPLC</sequence>
<dbReference type="AlphaFoldDB" id="I2FJK8"/>
<name>I2FJK8_9ZZZZ</name>